<dbReference type="SUPFAM" id="SSF47413">
    <property type="entry name" value="lambda repressor-like DNA-binding domains"/>
    <property type="match status" value="1"/>
</dbReference>
<sequence length="292" mass="32030">MTSTPDAPFDPEDSLGTTLARLRRAKSLTGRELARQVGMSQPKISRLENGVGLPDPADVARVARALGAPDDVVRHLVDLAEHGQNRMTDWRAFTTSLPGRQGSVRELESDARSLRVFQPLVIPGLLQTSEYARAVLASFQHVISPASDAAGSVAVAEAVATRVARQAILADPDRTFHFVMLEAVFESRFYPPEIMPAQITRIREIAAQGNVTISVIPDDARLRTLPMNGFELVDDELAVIDLLNTSISTRGTHDIAMYRQVFDEYAATATDDLAGLLDRHFQEYVSALQRAR</sequence>
<reference evidence="2 3" key="1">
    <citation type="submission" date="2021-01" db="EMBL/GenBank/DDBJ databases">
        <title>Whole genome shotgun sequence of Asanoa siamensis NBRC 107932.</title>
        <authorList>
            <person name="Komaki H."/>
            <person name="Tamura T."/>
        </authorList>
    </citation>
    <scope>NUCLEOTIDE SEQUENCE [LARGE SCALE GENOMIC DNA]</scope>
    <source>
        <strain evidence="2 3">NBRC 107932</strain>
    </source>
</reference>
<dbReference type="Pfam" id="PF19054">
    <property type="entry name" value="DUF5753"/>
    <property type="match status" value="1"/>
</dbReference>
<evidence type="ECO:0000313" key="2">
    <source>
        <dbReference type="EMBL" id="GIF77145.1"/>
    </source>
</evidence>
<keyword evidence="3" id="KW-1185">Reference proteome</keyword>
<feature type="domain" description="HTH cro/C1-type" evidence="1">
    <location>
        <begin position="19"/>
        <end position="72"/>
    </location>
</feature>
<evidence type="ECO:0000259" key="1">
    <source>
        <dbReference type="PROSITE" id="PS50943"/>
    </source>
</evidence>
<accession>A0ABQ4D0S8</accession>
<dbReference type="RefSeq" id="WP_203717999.1">
    <property type="nucleotide sequence ID" value="NZ_BONE01000080.1"/>
</dbReference>
<dbReference type="SMART" id="SM00530">
    <property type="entry name" value="HTH_XRE"/>
    <property type="match status" value="1"/>
</dbReference>
<organism evidence="2 3">
    <name type="scientific">Asanoa siamensis</name>
    <dbReference type="NCBI Taxonomy" id="926357"/>
    <lineage>
        <taxon>Bacteria</taxon>
        <taxon>Bacillati</taxon>
        <taxon>Actinomycetota</taxon>
        <taxon>Actinomycetes</taxon>
        <taxon>Micromonosporales</taxon>
        <taxon>Micromonosporaceae</taxon>
        <taxon>Asanoa</taxon>
    </lineage>
</organism>
<dbReference type="Pfam" id="PF13560">
    <property type="entry name" value="HTH_31"/>
    <property type="match status" value="1"/>
</dbReference>
<dbReference type="Gene3D" id="1.10.260.40">
    <property type="entry name" value="lambda repressor-like DNA-binding domains"/>
    <property type="match status" value="1"/>
</dbReference>
<gene>
    <name evidence="2" type="ORF">Asi02nite_66630</name>
</gene>
<dbReference type="InterPro" id="IPR001387">
    <property type="entry name" value="Cro/C1-type_HTH"/>
</dbReference>
<evidence type="ECO:0000313" key="3">
    <source>
        <dbReference type="Proteomes" id="UP000604117"/>
    </source>
</evidence>
<proteinExistence type="predicted"/>
<comment type="caution">
    <text evidence="2">The sequence shown here is derived from an EMBL/GenBank/DDBJ whole genome shotgun (WGS) entry which is preliminary data.</text>
</comment>
<protein>
    <submittedName>
        <fullName evidence="2">Transcriptional regulator</fullName>
    </submittedName>
</protein>
<name>A0ABQ4D0S8_9ACTN</name>
<dbReference type="PROSITE" id="PS50943">
    <property type="entry name" value="HTH_CROC1"/>
    <property type="match status" value="1"/>
</dbReference>
<dbReference type="InterPro" id="IPR043917">
    <property type="entry name" value="DUF5753"/>
</dbReference>
<dbReference type="Proteomes" id="UP000604117">
    <property type="component" value="Unassembled WGS sequence"/>
</dbReference>
<dbReference type="EMBL" id="BONE01000080">
    <property type="protein sequence ID" value="GIF77145.1"/>
    <property type="molecule type" value="Genomic_DNA"/>
</dbReference>
<dbReference type="InterPro" id="IPR010982">
    <property type="entry name" value="Lambda_DNA-bd_dom_sf"/>
</dbReference>
<dbReference type="CDD" id="cd00093">
    <property type="entry name" value="HTH_XRE"/>
    <property type="match status" value="1"/>
</dbReference>